<accession>A0ABT8GJ51</accession>
<evidence type="ECO:0000256" key="5">
    <source>
        <dbReference type="ARBA" id="ARBA00022989"/>
    </source>
</evidence>
<keyword evidence="5 7" id="KW-1133">Transmembrane helix</keyword>
<protein>
    <submittedName>
        <fullName evidence="10">Phosphonate ABC transporter, permease protein PhnE</fullName>
    </submittedName>
</protein>
<evidence type="ECO:0000259" key="9">
    <source>
        <dbReference type="PROSITE" id="PS50928"/>
    </source>
</evidence>
<dbReference type="InterPro" id="IPR000515">
    <property type="entry name" value="MetI-like"/>
</dbReference>
<feature type="region of interest" description="Disordered" evidence="8">
    <location>
        <begin position="1"/>
        <end position="24"/>
    </location>
</feature>
<dbReference type="PROSITE" id="PS50928">
    <property type="entry name" value="ABC_TM1"/>
    <property type="match status" value="1"/>
</dbReference>
<feature type="domain" description="ABC transmembrane type-1" evidence="9">
    <location>
        <begin position="94"/>
        <end position="277"/>
    </location>
</feature>
<keyword evidence="2 7" id="KW-0813">Transport</keyword>
<feature type="transmembrane region" description="Helical" evidence="7">
    <location>
        <begin position="258"/>
        <end position="280"/>
    </location>
</feature>
<feature type="transmembrane region" description="Helical" evidence="7">
    <location>
        <begin position="32"/>
        <end position="49"/>
    </location>
</feature>
<feature type="transmembrane region" description="Helical" evidence="7">
    <location>
        <begin position="141"/>
        <end position="167"/>
    </location>
</feature>
<feature type="transmembrane region" description="Helical" evidence="7">
    <location>
        <begin position="99"/>
        <end position="120"/>
    </location>
</feature>
<proteinExistence type="inferred from homology"/>
<evidence type="ECO:0000256" key="3">
    <source>
        <dbReference type="ARBA" id="ARBA00022475"/>
    </source>
</evidence>
<evidence type="ECO:0000256" key="7">
    <source>
        <dbReference type="RuleBase" id="RU363032"/>
    </source>
</evidence>
<comment type="caution">
    <text evidence="10">The sequence shown here is derived from an EMBL/GenBank/DDBJ whole genome shotgun (WGS) entry which is preliminary data.</text>
</comment>
<dbReference type="PANTHER" id="PTHR30043">
    <property type="entry name" value="PHOSPHONATES TRANSPORT SYSTEM PERMEASE PROTEIN"/>
    <property type="match status" value="1"/>
</dbReference>
<reference evidence="10" key="1">
    <citation type="submission" date="2023-06" db="EMBL/GenBank/DDBJ databases">
        <title>Egi l300058.</title>
        <authorList>
            <person name="Gao L."/>
            <person name="Fang B.-Z."/>
            <person name="Li W.-J."/>
        </authorList>
    </citation>
    <scope>NUCLEOTIDE SEQUENCE</scope>
    <source>
        <strain evidence="10">EGI L300058</strain>
    </source>
</reference>
<evidence type="ECO:0000256" key="4">
    <source>
        <dbReference type="ARBA" id="ARBA00022692"/>
    </source>
</evidence>
<dbReference type="PANTHER" id="PTHR30043:SF1">
    <property type="entry name" value="ABC TRANSPORT SYSTEM PERMEASE PROTEIN P69"/>
    <property type="match status" value="1"/>
</dbReference>
<evidence type="ECO:0000256" key="1">
    <source>
        <dbReference type="ARBA" id="ARBA00004651"/>
    </source>
</evidence>
<feature type="compositionally biased region" description="Low complexity" evidence="8">
    <location>
        <begin position="8"/>
        <end position="23"/>
    </location>
</feature>
<comment type="similarity">
    <text evidence="7">Belongs to the binding-protein-dependent transport system permease family.</text>
</comment>
<feature type="transmembrane region" description="Helical" evidence="7">
    <location>
        <begin position="232"/>
        <end position="252"/>
    </location>
</feature>
<keyword evidence="6 7" id="KW-0472">Membrane</keyword>
<dbReference type="Proteomes" id="UP001172708">
    <property type="component" value="Unassembled WGS sequence"/>
</dbReference>
<dbReference type="EMBL" id="JAUHQA010000001">
    <property type="protein sequence ID" value="MDN4481465.1"/>
    <property type="molecule type" value="Genomic_DNA"/>
</dbReference>
<dbReference type="NCBIfam" id="TIGR01097">
    <property type="entry name" value="PhnE"/>
    <property type="match status" value="1"/>
</dbReference>
<evidence type="ECO:0000256" key="2">
    <source>
        <dbReference type="ARBA" id="ARBA00022448"/>
    </source>
</evidence>
<dbReference type="CDD" id="cd06261">
    <property type="entry name" value="TM_PBP2"/>
    <property type="match status" value="1"/>
</dbReference>
<comment type="subcellular location">
    <subcellularLocation>
        <location evidence="1 7">Cell membrane</location>
        <topology evidence="1 7">Multi-pass membrane protein</topology>
    </subcellularLocation>
</comment>
<sequence>MSARDETPANATASAGRASAARPQEPSKARSTLVWIALLVLFAGAAFLSDARWSQITGIFTDGGRYLVLMGEGLFQNPFAEPQSEQWTLAFERMMESVYMAWVGTLLGALISVPFGFLAARNVSGPVTVQITRAFLNLIRAVPELVFAIVIMLPIFGFGPLAGALALGVGAVGTLGKLTAEALEGIDTGPVEAGQASGASRWSILRWAYWTQVLPEVLAFWLYRFEINIRASAVLGVIGAGGIGSLLSQLFGQREWEQIGITLAVVIIVTVGVDAISGSIRHRIIAGSGRSVSTEEKAEATV</sequence>
<dbReference type="Pfam" id="PF00528">
    <property type="entry name" value="BPD_transp_1"/>
    <property type="match status" value="1"/>
</dbReference>
<evidence type="ECO:0000313" key="10">
    <source>
        <dbReference type="EMBL" id="MDN4481465.1"/>
    </source>
</evidence>
<dbReference type="SUPFAM" id="SSF161098">
    <property type="entry name" value="MetI-like"/>
    <property type="match status" value="1"/>
</dbReference>
<organism evidence="10 11">
    <name type="scientific">Demequina muriae</name>
    <dbReference type="NCBI Taxonomy" id="3051664"/>
    <lineage>
        <taxon>Bacteria</taxon>
        <taxon>Bacillati</taxon>
        <taxon>Actinomycetota</taxon>
        <taxon>Actinomycetes</taxon>
        <taxon>Micrococcales</taxon>
        <taxon>Demequinaceae</taxon>
        <taxon>Demequina</taxon>
    </lineage>
</organism>
<keyword evidence="11" id="KW-1185">Reference proteome</keyword>
<name>A0ABT8GJ51_9MICO</name>
<keyword evidence="3" id="KW-1003">Cell membrane</keyword>
<dbReference type="RefSeq" id="WP_301143125.1">
    <property type="nucleotide sequence ID" value="NZ_JAUHQA010000001.1"/>
</dbReference>
<evidence type="ECO:0000256" key="6">
    <source>
        <dbReference type="ARBA" id="ARBA00023136"/>
    </source>
</evidence>
<keyword evidence="4 7" id="KW-0812">Transmembrane</keyword>
<dbReference type="InterPro" id="IPR005769">
    <property type="entry name" value="PhnE/PtxC"/>
</dbReference>
<evidence type="ECO:0000313" key="11">
    <source>
        <dbReference type="Proteomes" id="UP001172708"/>
    </source>
</evidence>
<dbReference type="InterPro" id="IPR035906">
    <property type="entry name" value="MetI-like_sf"/>
</dbReference>
<dbReference type="Gene3D" id="1.10.3720.10">
    <property type="entry name" value="MetI-like"/>
    <property type="match status" value="1"/>
</dbReference>
<evidence type="ECO:0000256" key="8">
    <source>
        <dbReference type="SAM" id="MobiDB-lite"/>
    </source>
</evidence>
<gene>
    <name evidence="10" type="primary">phnE</name>
    <name evidence="10" type="ORF">QQX02_11065</name>
</gene>